<name>A0A1H9BQ08_9FLAO</name>
<dbReference type="InterPro" id="IPR012544">
    <property type="entry name" value="PHb"/>
</dbReference>
<dbReference type="Gene3D" id="2.30.29.50">
    <property type="entry name" value="Bacterial Pleckstrin homology domain"/>
    <property type="match status" value="1"/>
</dbReference>
<dbReference type="STRING" id="1299341.SAMN05444005_103145"/>
<dbReference type="RefSeq" id="WP_091467233.1">
    <property type="nucleotide sequence ID" value="NZ_FOEI01000003.1"/>
</dbReference>
<gene>
    <name evidence="2" type="ORF">SAMN05444005_103145</name>
</gene>
<dbReference type="Proteomes" id="UP000198648">
    <property type="component" value="Unassembled WGS sequence"/>
</dbReference>
<organism evidence="2 3">
    <name type="scientific">Flavobacterium urocaniciphilum</name>
    <dbReference type="NCBI Taxonomy" id="1299341"/>
    <lineage>
        <taxon>Bacteria</taxon>
        <taxon>Pseudomonadati</taxon>
        <taxon>Bacteroidota</taxon>
        <taxon>Flavobacteriia</taxon>
        <taxon>Flavobacteriales</taxon>
        <taxon>Flavobacteriaceae</taxon>
        <taxon>Flavobacterium</taxon>
    </lineage>
</organism>
<evidence type="ECO:0000259" key="1">
    <source>
        <dbReference type="Pfam" id="PF08000"/>
    </source>
</evidence>
<sequence>MGFFDGLQQKVNENAKKELDKILPEGENVVKIYIVKEDFCAITDKRVAFVDKKLLGSKKTLTSVPFSKINFVALKRGGFLSISKEVIIGTGGLTLEVDTYDGEQAYEIMREISKRL</sequence>
<protein>
    <submittedName>
        <fullName evidence="2">PH domain-containing protein</fullName>
    </submittedName>
</protein>
<feature type="domain" description="Bacterial Pleckstrin homology" evidence="1">
    <location>
        <begin position="11"/>
        <end position="111"/>
    </location>
</feature>
<dbReference type="Pfam" id="PF08000">
    <property type="entry name" value="bPH_1"/>
    <property type="match status" value="1"/>
</dbReference>
<dbReference type="InterPro" id="IPR037063">
    <property type="entry name" value="PHb_sf"/>
</dbReference>
<dbReference type="AlphaFoldDB" id="A0A1H9BQ08"/>
<proteinExistence type="predicted"/>
<evidence type="ECO:0000313" key="3">
    <source>
        <dbReference type="Proteomes" id="UP000198648"/>
    </source>
</evidence>
<evidence type="ECO:0000313" key="2">
    <source>
        <dbReference type="EMBL" id="SEP91084.1"/>
    </source>
</evidence>
<dbReference type="EMBL" id="FOEI01000003">
    <property type="protein sequence ID" value="SEP91084.1"/>
    <property type="molecule type" value="Genomic_DNA"/>
</dbReference>
<accession>A0A1H9BQ08</accession>
<reference evidence="2 3" key="1">
    <citation type="submission" date="2016-10" db="EMBL/GenBank/DDBJ databases">
        <authorList>
            <person name="de Groot N.N."/>
        </authorList>
    </citation>
    <scope>NUCLEOTIDE SEQUENCE [LARGE SCALE GENOMIC DNA]</scope>
    <source>
        <strain evidence="2 3">DSM 27078</strain>
    </source>
</reference>
<keyword evidence="3" id="KW-1185">Reference proteome</keyword>
<dbReference type="SUPFAM" id="SSF50729">
    <property type="entry name" value="PH domain-like"/>
    <property type="match status" value="1"/>
</dbReference>